<gene>
    <name evidence="1" type="ORF">WBA_LOCUS7412</name>
</gene>
<dbReference type="Proteomes" id="UP000270924">
    <property type="component" value="Unassembled WGS sequence"/>
</dbReference>
<dbReference type="OrthoDB" id="414418at2759"/>
<dbReference type="GO" id="GO:0016791">
    <property type="term" value="F:phosphatase activity"/>
    <property type="evidence" value="ECO:0007669"/>
    <property type="project" value="UniProtKB-ARBA"/>
</dbReference>
<accession>A0A3P7E3U9</accession>
<dbReference type="InterPro" id="IPR029033">
    <property type="entry name" value="His_PPase_superfam"/>
</dbReference>
<reference evidence="1 2" key="1">
    <citation type="submission" date="2018-11" db="EMBL/GenBank/DDBJ databases">
        <authorList>
            <consortium name="Pathogen Informatics"/>
        </authorList>
    </citation>
    <scope>NUCLEOTIDE SEQUENCE [LARGE SCALE GENOMIC DNA]</scope>
</reference>
<dbReference type="InParanoid" id="A0A3P7E3U9"/>
<dbReference type="Gene3D" id="3.40.50.1240">
    <property type="entry name" value="Phosphoglycerate mutase-like"/>
    <property type="match status" value="1"/>
</dbReference>
<sequence>MKVFAGWLQLTNLIGKYSRYNLNRTQHLSIRRPNLEDFDNDTPITQIGEFIAQIVAQEIAENHQIGSIYSSPALRFDLR</sequence>
<proteinExistence type="predicted"/>
<keyword evidence="2" id="KW-1185">Reference proteome</keyword>
<dbReference type="AlphaFoldDB" id="A0A3P7E3U9"/>
<evidence type="ECO:0000313" key="1">
    <source>
        <dbReference type="EMBL" id="VDM14026.1"/>
    </source>
</evidence>
<evidence type="ECO:0000313" key="2">
    <source>
        <dbReference type="Proteomes" id="UP000270924"/>
    </source>
</evidence>
<name>A0A3P7E3U9_WUCBA</name>
<protein>
    <submittedName>
        <fullName evidence="1">Uncharacterized protein</fullName>
    </submittedName>
</protein>
<organism evidence="1 2">
    <name type="scientific">Wuchereria bancrofti</name>
    <dbReference type="NCBI Taxonomy" id="6293"/>
    <lineage>
        <taxon>Eukaryota</taxon>
        <taxon>Metazoa</taxon>
        <taxon>Ecdysozoa</taxon>
        <taxon>Nematoda</taxon>
        <taxon>Chromadorea</taxon>
        <taxon>Rhabditida</taxon>
        <taxon>Spirurina</taxon>
        <taxon>Spiruromorpha</taxon>
        <taxon>Filarioidea</taxon>
        <taxon>Onchocercidae</taxon>
        <taxon>Wuchereria</taxon>
    </lineage>
</organism>
<dbReference type="EMBL" id="UYWW01005259">
    <property type="protein sequence ID" value="VDM14026.1"/>
    <property type="molecule type" value="Genomic_DNA"/>
</dbReference>